<evidence type="ECO:0000313" key="17">
    <source>
        <dbReference type="Proteomes" id="UP000321764"/>
    </source>
</evidence>
<evidence type="ECO:0000259" key="15">
    <source>
        <dbReference type="PROSITE" id="PS51462"/>
    </source>
</evidence>
<evidence type="ECO:0000256" key="10">
    <source>
        <dbReference type="ARBA" id="ARBA00030308"/>
    </source>
</evidence>
<comment type="similarity">
    <text evidence="2">Belongs to the Nudix hydrolase family. NudF subfamily.</text>
</comment>
<keyword evidence="17" id="KW-1185">Reference proteome</keyword>
<evidence type="ECO:0000256" key="6">
    <source>
        <dbReference type="ARBA" id="ARBA00022801"/>
    </source>
</evidence>
<protein>
    <recommendedName>
        <fullName evidence="4">ADP-ribose pyrophosphatase</fullName>
        <ecNumber evidence="3">3.6.1.13</ecNumber>
    </recommendedName>
    <alternativeName>
        <fullName evidence="9">ADP-ribose diphosphatase</fullName>
    </alternativeName>
    <alternativeName>
        <fullName evidence="11">ADP-ribose phosphohydrolase</fullName>
    </alternativeName>
    <alternativeName>
        <fullName evidence="10">Adenosine diphosphoribose pyrophosphatase</fullName>
    </alternativeName>
</protein>
<comment type="cofactor">
    <cofactor evidence="1 13">
        <name>Mg(2+)</name>
        <dbReference type="ChEBI" id="CHEBI:18420"/>
    </cofactor>
</comment>
<accession>A0A5C8Z2E0</accession>
<dbReference type="GO" id="GO:0019144">
    <property type="term" value="F:ADP-sugar diphosphatase activity"/>
    <property type="evidence" value="ECO:0007669"/>
    <property type="project" value="TreeGrafter"/>
</dbReference>
<comment type="caution">
    <text evidence="16">The sequence shown here is derived from an EMBL/GenBank/DDBJ whole genome shotgun (WGS) entry which is preliminary data.</text>
</comment>
<feature type="short sequence motif" description="Nudix box" evidence="14">
    <location>
        <begin position="89"/>
        <end position="111"/>
    </location>
</feature>
<name>A0A5C8Z2E0_9GAMM</name>
<dbReference type="GO" id="GO:0046872">
    <property type="term" value="F:metal ion binding"/>
    <property type="evidence" value="ECO:0007669"/>
    <property type="project" value="UniProtKB-KW"/>
</dbReference>
<dbReference type="InterPro" id="IPR004385">
    <property type="entry name" value="NDP_pyrophosphatase"/>
</dbReference>
<feature type="binding site" evidence="13">
    <location>
        <position position="108"/>
    </location>
    <ligand>
        <name>Mg(2+)</name>
        <dbReference type="ChEBI" id="CHEBI:18420"/>
        <label>1</label>
    </ligand>
</feature>
<evidence type="ECO:0000256" key="8">
    <source>
        <dbReference type="ARBA" id="ARBA00025164"/>
    </source>
</evidence>
<feature type="binding site" evidence="13">
    <location>
        <position position="104"/>
    </location>
    <ligand>
        <name>Mg(2+)</name>
        <dbReference type="ChEBI" id="CHEBI:18420"/>
        <label>2</label>
    </ligand>
</feature>
<evidence type="ECO:0000256" key="1">
    <source>
        <dbReference type="ARBA" id="ARBA00001946"/>
    </source>
</evidence>
<dbReference type="EC" id="3.6.1.13" evidence="3"/>
<keyword evidence="5 13" id="KW-0479">Metal-binding</keyword>
<reference evidence="16 17" key="1">
    <citation type="submission" date="2019-07" db="EMBL/GenBank/DDBJ databases">
        <title>Reinekea sp. strain SSH23 genome sequencing and assembly.</title>
        <authorList>
            <person name="Kim I."/>
        </authorList>
    </citation>
    <scope>NUCLEOTIDE SEQUENCE [LARGE SCALE GENOMIC DNA]</scope>
    <source>
        <strain evidence="16 17">SSH23</strain>
    </source>
</reference>
<comment type="catalytic activity">
    <reaction evidence="12">
        <text>ADP-D-ribose + H2O = D-ribose 5-phosphate + AMP + 2 H(+)</text>
        <dbReference type="Rhea" id="RHEA:10412"/>
        <dbReference type="ChEBI" id="CHEBI:15377"/>
        <dbReference type="ChEBI" id="CHEBI:15378"/>
        <dbReference type="ChEBI" id="CHEBI:57967"/>
        <dbReference type="ChEBI" id="CHEBI:78346"/>
        <dbReference type="ChEBI" id="CHEBI:456215"/>
        <dbReference type="EC" id="3.6.1.13"/>
    </reaction>
</comment>
<comment type="function">
    <text evidence="8">Acts on ADP-mannose and ADP-glucose as well as ADP-ribose. Prevents glycogen biosynthesis. The reaction catalyzed by this enzyme is a limiting step of the gluconeogenic process.</text>
</comment>
<dbReference type="PROSITE" id="PS00893">
    <property type="entry name" value="NUDIX_BOX"/>
    <property type="match status" value="1"/>
</dbReference>
<dbReference type="AlphaFoldDB" id="A0A5C8Z2E0"/>
<dbReference type="InterPro" id="IPR015797">
    <property type="entry name" value="NUDIX_hydrolase-like_dom_sf"/>
</dbReference>
<sequence length="203" mass="23097">MKRNTDLFKFDIKHSEPLYQGFNQMDKLTITHQRFDGGELTIERELLKRTEAVCLLLVDFNADSFVMIEQFRCGALREANPWLIELVAGMIDTDESPEQVARREAQEEAGVEVGRMEFICRYLPSPGGTNERIHLYVGEVDSRCASGVHGLDYEGEDIQVLTPSFDEGLQWLEQGVINNAASVIALQWFALNQATLRQKWQTA</sequence>
<dbReference type="NCBIfam" id="TIGR00052">
    <property type="entry name" value="nudix-type nucleoside diphosphatase, YffH/AdpP family"/>
    <property type="match status" value="1"/>
</dbReference>
<evidence type="ECO:0000256" key="14">
    <source>
        <dbReference type="PIRSR" id="PIRSR604385-3"/>
    </source>
</evidence>
<dbReference type="CDD" id="cd24155">
    <property type="entry name" value="NUDIX_ADPRase"/>
    <property type="match status" value="1"/>
</dbReference>
<dbReference type="SUPFAM" id="SSF55811">
    <property type="entry name" value="Nudix"/>
    <property type="match status" value="1"/>
</dbReference>
<evidence type="ECO:0000256" key="5">
    <source>
        <dbReference type="ARBA" id="ARBA00022723"/>
    </source>
</evidence>
<evidence type="ECO:0000256" key="7">
    <source>
        <dbReference type="ARBA" id="ARBA00022842"/>
    </source>
</evidence>
<keyword evidence="6" id="KW-0378">Hydrolase</keyword>
<dbReference type="Proteomes" id="UP000321764">
    <property type="component" value="Unassembled WGS sequence"/>
</dbReference>
<proteinExistence type="inferred from homology"/>
<dbReference type="PANTHER" id="PTHR11839:SF5">
    <property type="entry name" value="ADP-RIBOSE PYROPHOSPHATASE"/>
    <property type="match status" value="1"/>
</dbReference>
<dbReference type="InterPro" id="IPR020084">
    <property type="entry name" value="NUDIX_hydrolase_CS"/>
</dbReference>
<evidence type="ECO:0000256" key="12">
    <source>
        <dbReference type="ARBA" id="ARBA00049546"/>
    </source>
</evidence>
<dbReference type="GO" id="GO:0047631">
    <property type="term" value="F:ADP-ribose diphosphatase activity"/>
    <property type="evidence" value="ECO:0007669"/>
    <property type="project" value="UniProtKB-EC"/>
</dbReference>
<evidence type="ECO:0000256" key="13">
    <source>
        <dbReference type="PIRSR" id="PIRSR604385-2"/>
    </source>
</evidence>
<evidence type="ECO:0000256" key="9">
    <source>
        <dbReference type="ARBA" id="ARBA00030162"/>
    </source>
</evidence>
<dbReference type="EMBL" id="VKAD01000003">
    <property type="protein sequence ID" value="TXR51419.1"/>
    <property type="molecule type" value="Genomic_DNA"/>
</dbReference>
<feature type="binding site" evidence="13">
    <location>
        <position position="88"/>
    </location>
    <ligand>
        <name>Mg(2+)</name>
        <dbReference type="ChEBI" id="CHEBI:18420"/>
        <label>1</label>
    </ligand>
</feature>
<evidence type="ECO:0000256" key="11">
    <source>
        <dbReference type="ARBA" id="ARBA00033056"/>
    </source>
</evidence>
<dbReference type="PANTHER" id="PTHR11839">
    <property type="entry name" value="UDP/ADP-SUGAR PYROPHOSPHATASE"/>
    <property type="match status" value="1"/>
</dbReference>
<dbReference type="Gene3D" id="3.90.79.10">
    <property type="entry name" value="Nucleoside Triphosphate Pyrophosphohydrolase"/>
    <property type="match status" value="1"/>
</dbReference>
<evidence type="ECO:0000256" key="2">
    <source>
        <dbReference type="ARBA" id="ARBA00007482"/>
    </source>
</evidence>
<dbReference type="GO" id="GO:0005829">
    <property type="term" value="C:cytosol"/>
    <property type="evidence" value="ECO:0007669"/>
    <property type="project" value="TreeGrafter"/>
</dbReference>
<dbReference type="RefSeq" id="WP_147714914.1">
    <property type="nucleotide sequence ID" value="NZ_VKAD01000003.1"/>
</dbReference>
<dbReference type="PROSITE" id="PS51462">
    <property type="entry name" value="NUDIX"/>
    <property type="match status" value="1"/>
</dbReference>
<evidence type="ECO:0000256" key="4">
    <source>
        <dbReference type="ARBA" id="ARBA00013297"/>
    </source>
</evidence>
<dbReference type="OrthoDB" id="5292471at2"/>
<dbReference type="GO" id="GO:0006753">
    <property type="term" value="P:nucleoside phosphate metabolic process"/>
    <property type="evidence" value="ECO:0007669"/>
    <property type="project" value="TreeGrafter"/>
</dbReference>
<evidence type="ECO:0000313" key="16">
    <source>
        <dbReference type="EMBL" id="TXR51419.1"/>
    </source>
</evidence>
<organism evidence="16 17">
    <name type="scientific">Reinekea thalattae</name>
    <dbReference type="NCBI Taxonomy" id="2593301"/>
    <lineage>
        <taxon>Bacteria</taxon>
        <taxon>Pseudomonadati</taxon>
        <taxon>Pseudomonadota</taxon>
        <taxon>Gammaproteobacteria</taxon>
        <taxon>Oceanospirillales</taxon>
        <taxon>Saccharospirillaceae</taxon>
        <taxon>Reinekea</taxon>
    </lineage>
</organism>
<feature type="domain" description="Nudix hydrolase" evidence="15">
    <location>
        <begin position="48"/>
        <end position="195"/>
    </location>
</feature>
<keyword evidence="7 13" id="KW-0460">Magnesium</keyword>
<dbReference type="InterPro" id="IPR000086">
    <property type="entry name" value="NUDIX_hydrolase_dom"/>
</dbReference>
<feature type="binding site" evidence="13">
    <location>
        <position position="156"/>
    </location>
    <ligand>
        <name>Mg(2+)</name>
        <dbReference type="ChEBI" id="CHEBI:18420"/>
        <label>1</label>
    </ligand>
</feature>
<dbReference type="Pfam" id="PF00293">
    <property type="entry name" value="NUDIX"/>
    <property type="match status" value="1"/>
</dbReference>
<dbReference type="GO" id="GO:0019693">
    <property type="term" value="P:ribose phosphate metabolic process"/>
    <property type="evidence" value="ECO:0007669"/>
    <property type="project" value="TreeGrafter"/>
</dbReference>
<evidence type="ECO:0000256" key="3">
    <source>
        <dbReference type="ARBA" id="ARBA00012453"/>
    </source>
</evidence>
<gene>
    <name evidence="16" type="ORF">FME95_12910</name>
</gene>